<name>A0A7J8CRR0_MOLMO</name>
<accession>A0A7J8CRR0</accession>
<feature type="compositionally biased region" description="Polar residues" evidence="1">
    <location>
        <begin position="15"/>
        <end position="28"/>
    </location>
</feature>
<keyword evidence="3" id="KW-1185">Reference proteome</keyword>
<dbReference type="Proteomes" id="UP000550707">
    <property type="component" value="Unassembled WGS sequence"/>
</dbReference>
<gene>
    <name evidence="2" type="ORF">HJG59_009753</name>
</gene>
<protein>
    <submittedName>
        <fullName evidence="2">Uncharacterized protein</fullName>
    </submittedName>
</protein>
<organism evidence="2 3">
    <name type="scientific">Molossus molossus</name>
    <name type="common">Pallas' mastiff bat</name>
    <name type="synonym">Vespertilio molossus</name>
    <dbReference type="NCBI Taxonomy" id="27622"/>
    <lineage>
        <taxon>Eukaryota</taxon>
        <taxon>Metazoa</taxon>
        <taxon>Chordata</taxon>
        <taxon>Craniata</taxon>
        <taxon>Vertebrata</taxon>
        <taxon>Euteleostomi</taxon>
        <taxon>Mammalia</taxon>
        <taxon>Eutheria</taxon>
        <taxon>Laurasiatheria</taxon>
        <taxon>Chiroptera</taxon>
        <taxon>Yangochiroptera</taxon>
        <taxon>Molossidae</taxon>
        <taxon>Molossus</taxon>
    </lineage>
</organism>
<evidence type="ECO:0000313" key="3">
    <source>
        <dbReference type="Proteomes" id="UP000550707"/>
    </source>
</evidence>
<dbReference type="EMBL" id="JACASF010000020">
    <property type="protein sequence ID" value="KAF6413548.1"/>
    <property type="molecule type" value="Genomic_DNA"/>
</dbReference>
<dbReference type="AlphaFoldDB" id="A0A7J8CRR0"/>
<sequence>MQVVRLIPCALNIPSATQPATEPQSNADIVSLGTGGSRETPLGDCGLSMTVISERCKEPGRPLCEQRDVDATRKAQMQQQLGHLSVLLPKHNLWPSQHVFWYTTMATLGQDNPCFLKRSCDS</sequence>
<proteinExistence type="predicted"/>
<evidence type="ECO:0000313" key="2">
    <source>
        <dbReference type="EMBL" id="KAF6413548.1"/>
    </source>
</evidence>
<comment type="caution">
    <text evidence="2">The sequence shown here is derived from an EMBL/GenBank/DDBJ whole genome shotgun (WGS) entry which is preliminary data.</text>
</comment>
<feature type="region of interest" description="Disordered" evidence="1">
    <location>
        <begin position="15"/>
        <end position="35"/>
    </location>
</feature>
<dbReference type="InParanoid" id="A0A7J8CRR0"/>
<evidence type="ECO:0000256" key="1">
    <source>
        <dbReference type="SAM" id="MobiDB-lite"/>
    </source>
</evidence>
<reference evidence="2 3" key="1">
    <citation type="journal article" date="2020" name="Nature">
        <title>Six reference-quality genomes reveal evolution of bat adaptations.</title>
        <authorList>
            <person name="Jebb D."/>
            <person name="Huang Z."/>
            <person name="Pippel M."/>
            <person name="Hughes G.M."/>
            <person name="Lavrichenko K."/>
            <person name="Devanna P."/>
            <person name="Winkler S."/>
            <person name="Jermiin L.S."/>
            <person name="Skirmuntt E.C."/>
            <person name="Katzourakis A."/>
            <person name="Burkitt-Gray L."/>
            <person name="Ray D.A."/>
            <person name="Sullivan K.A.M."/>
            <person name="Roscito J.G."/>
            <person name="Kirilenko B.M."/>
            <person name="Davalos L.M."/>
            <person name="Corthals A.P."/>
            <person name="Power M.L."/>
            <person name="Jones G."/>
            <person name="Ransome R.D."/>
            <person name="Dechmann D.K.N."/>
            <person name="Locatelli A.G."/>
            <person name="Puechmaille S.J."/>
            <person name="Fedrigo O."/>
            <person name="Jarvis E.D."/>
            <person name="Hiller M."/>
            <person name="Vernes S.C."/>
            <person name="Myers E.W."/>
            <person name="Teeling E.C."/>
        </authorList>
    </citation>
    <scope>NUCLEOTIDE SEQUENCE [LARGE SCALE GENOMIC DNA]</scope>
    <source>
        <strain evidence="2">MMolMol1</strain>
        <tissue evidence="2">Muscle</tissue>
    </source>
</reference>